<reference evidence="1 2" key="1">
    <citation type="submission" date="2018-02" db="EMBL/GenBank/DDBJ databases">
        <title>Novel Leptospira species isolated from soil and water in Japan.</title>
        <authorList>
            <person name="Nakao R."/>
            <person name="Masuzawa T."/>
        </authorList>
    </citation>
    <scope>NUCLEOTIDE SEQUENCE [LARGE SCALE GENOMIC DNA]</scope>
    <source>
        <strain evidence="1 2">YH101</strain>
    </source>
</reference>
<dbReference type="OrthoDB" id="316503at2"/>
<comment type="caution">
    <text evidence="1">The sequence shown here is derived from an EMBL/GenBank/DDBJ whole genome shotgun (WGS) entry which is preliminary data.</text>
</comment>
<evidence type="ECO:0000313" key="2">
    <source>
        <dbReference type="Proteomes" id="UP000245133"/>
    </source>
</evidence>
<keyword evidence="2" id="KW-1185">Reference proteome</keyword>
<evidence type="ECO:0000313" key="1">
    <source>
        <dbReference type="EMBL" id="GBF48641.1"/>
    </source>
</evidence>
<sequence>MYSYFLRWNSFSIKNISIRITFVFLVAYSLIYGESNKKEISLSEILILAEKNSPLLMSMNSDLESLYYRKKQEGMTQNPSVTIDYGQRRAANESGSEYSFQFEQPIYYPGRKELKQLLVDNDAKIKEVQFEEANNSIRLNSIKFAYRYFIADKKRNHVKERIRRLSKMETYIKARPFITPQAKTDLFIIERRLLGLKKHFNDLELDASKNFESMNFFLRMESAPILFLPFFNDGIKFDQAELLKKSMNQNPMILAAKGEIEKAKTELRIANLEKYPDYALVSQIGEDRSGVSNRFFDLGLKFRVPLWDQYQNKVGSAETNLEAKAKKLSYQEDLIRMTFNQAYLDYEQAKLNLRLFNLSKLDEIERDLNFADLEFTKARVQLISYLELENQLHETHHAILDAQLTHIEAFLNLLYITNEKDIVGVLKNVNQTFEYNFK</sequence>
<dbReference type="InterPro" id="IPR010131">
    <property type="entry name" value="MdtP/NodT-like"/>
</dbReference>
<dbReference type="PANTHER" id="PTHR30203">
    <property type="entry name" value="OUTER MEMBRANE CATION EFFLUX PROTEIN"/>
    <property type="match status" value="1"/>
</dbReference>
<dbReference type="EMBL" id="BFBB01000002">
    <property type="protein sequence ID" value="GBF48641.1"/>
    <property type="molecule type" value="Genomic_DNA"/>
</dbReference>
<dbReference type="Proteomes" id="UP000245133">
    <property type="component" value="Unassembled WGS sequence"/>
</dbReference>
<dbReference type="Gene3D" id="1.20.1600.10">
    <property type="entry name" value="Outer membrane efflux proteins (OEP)"/>
    <property type="match status" value="1"/>
</dbReference>
<proteinExistence type="predicted"/>
<protein>
    <submittedName>
        <fullName evidence="1">Outer membrane protein TolC</fullName>
    </submittedName>
</protein>
<dbReference type="GO" id="GO:0015562">
    <property type="term" value="F:efflux transmembrane transporter activity"/>
    <property type="evidence" value="ECO:0007669"/>
    <property type="project" value="InterPro"/>
</dbReference>
<dbReference type="PANTHER" id="PTHR30203:SF24">
    <property type="entry name" value="BLR4935 PROTEIN"/>
    <property type="match status" value="1"/>
</dbReference>
<dbReference type="SUPFAM" id="SSF56954">
    <property type="entry name" value="Outer membrane efflux proteins (OEP)"/>
    <property type="match status" value="1"/>
</dbReference>
<organism evidence="1 2">
    <name type="scientific">Leptospira ryugenii</name>
    <dbReference type="NCBI Taxonomy" id="1917863"/>
    <lineage>
        <taxon>Bacteria</taxon>
        <taxon>Pseudomonadati</taxon>
        <taxon>Spirochaetota</taxon>
        <taxon>Spirochaetia</taxon>
        <taxon>Leptospirales</taxon>
        <taxon>Leptospiraceae</taxon>
        <taxon>Leptospira</taxon>
    </lineage>
</organism>
<accession>A0A2P2DVH1</accession>
<name>A0A2P2DVH1_9LEPT</name>
<gene>
    <name evidence="1" type="ORF">LPTSP4_01410</name>
</gene>
<dbReference type="AlphaFoldDB" id="A0A2P2DVH1"/>